<gene>
    <name evidence="1" type="ORF">EXIGLDRAFT_420468</name>
</gene>
<dbReference type="AlphaFoldDB" id="A0A166AZJ0"/>
<proteinExistence type="predicted"/>
<protein>
    <submittedName>
        <fullName evidence="1">Uncharacterized protein</fullName>
    </submittedName>
</protein>
<accession>A0A166AZJ0</accession>
<sequence>MRDGRFFFLPLAALRPGSRHSAPTSSTALRRLVLSWTSTSHNGAGDTCTSAVAQLGLPRTDHHSPLVPGCFCARSSASSDGVCAVRDVLRIRYLMASEDPAIWRFWRSTYRPQTASVCLKSDVVWPRRTKAASCSARARLEPARQTARGAFPCWSI</sequence>
<dbReference type="InParanoid" id="A0A166AZJ0"/>
<dbReference type="EMBL" id="KV425941">
    <property type="protein sequence ID" value="KZV96539.1"/>
    <property type="molecule type" value="Genomic_DNA"/>
</dbReference>
<name>A0A166AZJ0_EXIGL</name>
<organism evidence="1 2">
    <name type="scientific">Exidia glandulosa HHB12029</name>
    <dbReference type="NCBI Taxonomy" id="1314781"/>
    <lineage>
        <taxon>Eukaryota</taxon>
        <taxon>Fungi</taxon>
        <taxon>Dikarya</taxon>
        <taxon>Basidiomycota</taxon>
        <taxon>Agaricomycotina</taxon>
        <taxon>Agaricomycetes</taxon>
        <taxon>Auriculariales</taxon>
        <taxon>Exidiaceae</taxon>
        <taxon>Exidia</taxon>
    </lineage>
</organism>
<evidence type="ECO:0000313" key="2">
    <source>
        <dbReference type="Proteomes" id="UP000077266"/>
    </source>
</evidence>
<keyword evidence="2" id="KW-1185">Reference proteome</keyword>
<reference evidence="1 2" key="1">
    <citation type="journal article" date="2016" name="Mol. Biol. Evol.">
        <title>Comparative Genomics of Early-Diverging Mushroom-Forming Fungi Provides Insights into the Origins of Lignocellulose Decay Capabilities.</title>
        <authorList>
            <person name="Nagy L.G."/>
            <person name="Riley R."/>
            <person name="Tritt A."/>
            <person name="Adam C."/>
            <person name="Daum C."/>
            <person name="Floudas D."/>
            <person name="Sun H."/>
            <person name="Yadav J.S."/>
            <person name="Pangilinan J."/>
            <person name="Larsson K.H."/>
            <person name="Matsuura K."/>
            <person name="Barry K."/>
            <person name="Labutti K."/>
            <person name="Kuo R."/>
            <person name="Ohm R.A."/>
            <person name="Bhattacharya S.S."/>
            <person name="Shirouzu T."/>
            <person name="Yoshinaga Y."/>
            <person name="Martin F.M."/>
            <person name="Grigoriev I.V."/>
            <person name="Hibbett D.S."/>
        </authorList>
    </citation>
    <scope>NUCLEOTIDE SEQUENCE [LARGE SCALE GENOMIC DNA]</scope>
    <source>
        <strain evidence="1 2">HHB12029</strain>
    </source>
</reference>
<evidence type="ECO:0000313" key="1">
    <source>
        <dbReference type="EMBL" id="KZV96539.1"/>
    </source>
</evidence>
<dbReference type="Proteomes" id="UP000077266">
    <property type="component" value="Unassembled WGS sequence"/>
</dbReference>